<dbReference type="Proteomes" id="UP000191040">
    <property type="component" value="Chromosome I"/>
</dbReference>
<dbReference type="GO" id="GO:0008658">
    <property type="term" value="F:penicillin binding"/>
    <property type="evidence" value="ECO:0007669"/>
    <property type="project" value="InterPro"/>
</dbReference>
<dbReference type="STRING" id="1736691.SAMN06295964_1509"/>
<feature type="domain" description="Penicillin binding protein A dimerisation" evidence="3">
    <location>
        <begin position="52"/>
        <end position="134"/>
    </location>
</feature>
<protein>
    <submittedName>
        <fullName evidence="4">Cell elongation-specific peptidoglycan D,D-transpeptidase</fullName>
    </submittedName>
</protein>
<dbReference type="SUPFAM" id="SSF56519">
    <property type="entry name" value="Penicillin binding protein dimerisation domain"/>
    <property type="match status" value="1"/>
</dbReference>
<dbReference type="Pfam" id="PF21922">
    <property type="entry name" value="PBP_dimer_2"/>
    <property type="match status" value="1"/>
</dbReference>
<dbReference type="AlphaFoldDB" id="A0A1T4YZ97"/>
<dbReference type="Gene3D" id="3.40.710.10">
    <property type="entry name" value="DD-peptidase/beta-lactamase superfamily"/>
    <property type="match status" value="1"/>
</dbReference>
<organism evidence="4 5">
    <name type="scientific">Aeromicrobium choanae</name>
    <dbReference type="NCBI Taxonomy" id="1736691"/>
    <lineage>
        <taxon>Bacteria</taxon>
        <taxon>Bacillati</taxon>
        <taxon>Actinomycetota</taxon>
        <taxon>Actinomycetes</taxon>
        <taxon>Propionibacteriales</taxon>
        <taxon>Nocardioidaceae</taxon>
        <taxon>Aeromicrobium</taxon>
    </lineage>
</organism>
<dbReference type="InterPro" id="IPR054120">
    <property type="entry name" value="PBPA_dimer"/>
</dbReference>
<dbReference type="GO" id="GO:0005886">
    <property type="term" value="C:plasma membrane"/>
    <property type="evidence" value="ECO:0007669"/>
    <property type="project" value="TreeGrafter"/>
</dbReference>
<proteinExistence type="predicted"/>
<dbReference type="InterPro" id="IPR001460">
    <property type="entry name" value="PCN-bd_Tpept"/>
</dbReference>
<dbReference type="InterPro" id="IPR050515">
    <property type="entry name" value="Beta-lactam/transpept"/>
</dbReference>
<gene>
    <name evidence="4" type="ORF">SAMN06295964_1509</name>
</gene>
<keyword evidence="5" id="KW-1185">Reference proteome</keyword>
<evidence type="ECO:0000313" key="4">
    <source>
        <dbReference type="EMBL" id="SKB06953.1"/>
    </source>
</evidence>
<dbReference type="OrthoDB" id="9766847at2"/>
<name>A0A1T4YZ97_9ACTN</name>
<feature type="chain" id="PRO_5038836496" evidence="1">
    <location>
        <begin position="24"/>
        <end position="488"/>
    </location>
</feature>
<dbReference type="PANTHER" id="PTHR30627">
    <property type="entry name" value="PEPTIDOGLYCAN D,D-TRANSPEPTIDASE"/>
    <property type="match status" value="1"/>
</dbReference>
<dbReference type="InterPro" id="IPR012338">
    <property type="entry name" value="Beta-lactam/transpept-like"/>
</dbReference>
<keyword evidence="1" id="KW-0732">Signal</keyword>
<evidence type="ECO:0000313" key="5">
    <source>
        <dbReference type="Proteomes" id="UP000191040"/>
    </source>
</evidence>
<feature type="domain" description="Penicillin-binding protein transpeptidase" evidence="2">
    <location>
        <begin position="159"/>
        <end position="484"/>
    </location>
</feature>
<dbReference type="RefSeq" id="WP_078699584.1">
    <property type="nucleotide sequence ID" value="NZ_LT796768.1"/>
</dbReference>
<dbReference type="Pfam" id="PF00905">
    <property type="entry name" value="Transpeptidase"/>
    <property type="match status" value="1"/>
</dbReference>
<dbReference type="PANTHER" id="PTHR30627:SF24">
    <property type="entry name" value="PENICILLIN-BINDING PROTEIN 4B"/>
    <property type="match status" value="1"/>
</dbReference>
<accession>A0A1T4YZ97</accession>
<evidence type="ECO:0000259" key="2">
    <source>
        <dbReference type="Pfam" id="PF00905"/>
    </source>
</evidence>
<reference evidence="5" key="1">
    <citation type="submission" date="2017-02" db="EMBL/GenBank/DDBJ databases">
        <authorList>
            <person name="Varghese N."/>
            <person name="Submissions S."/>
        </authorList>
    </citation>
    <scope>NUCLEOTIDE SEQUENCE [LARGE SCALE GENOMIC DNA]</scope>
    <source>
        <strain evidence="5">9H-4</strain>
    </source>
</reference>
<dbReference type="EMBL" id="LT796768">
    <property type="protein sequence ID" value="SKB06953.1"/>
    <property type="molecule type" value="Genomic_DNA"/>
</dbReference>
<sequence>MNKPVRAMAVACLLMFLALLLNANYVQFVQAKDLNEKEGNRRVIDEQFSRERGAIIVDGEPIAQSVPVKDKWQFQRKYTQPELYAPVTGYFSYIYGRDGIEQSYNDILSGSDDRLFVNRVIDVISNDQPQGGSVELTLDPAAQKAAFEGLADLGEKTRGAVVALDPQSGDILAMVSQPTYNPNQLASHDLDAVTSAMRKLEGDENDPLINRGAQTTLPPGSTFKAVTAAAGIEDLGLEADDDVRGGATLSFPGIDYQLTNQGGSNCGGNPISFERALEVSCNVSFGWMAGKVGQDKLSAQATKFGFGERPLDDLASAASRFTADPDTELEPPQLAQSGIGQYEVAATPLQMAMVAGTIANDGVLMKPRIVRTVRAPNLSILEQPEPQELERAMSAGDARELNDMMVSVVEDGTGAPAAIPGVDVGGKTGTAESAPDRPPYAWFISYAPATDPQVAVAVLVESAQNTNDIGGGRLGGPIARSVMEAVLR</sequence>
<dbReference type="InterPro" id="IPR036138">
    <property type="entry name" value="PBP_dimer_sf"/>
</dbReference>
<dbReference type="GO" id="GO:0071972">
    <property type="term" value="F:peptidoglycan L,D-transpeptidase activity"/>
    <property type="evidence" value="ECO:0007669"/>
    <property type="project" value="TreeGrafter"/>
</dbReference>
<dbReference type="SUPFAM" id="SSF56601">
    <property type="entry name" value="beta-lactamase/transpeptidase-like"/>
    <property type="match status" value="1"/>
</dbReference>
<dbReference type="GO" id="GO:0071555">
    <property type="term" value="P:cell wall organization"/>
    <property type="evidence" value="ECO:0007669"/>
    <property type="project" value="TreeGrafter"/>
</dbReference>
<evidence type="ECO:0000256" key="1">
    <source>
        <dbReference type="SAM" id="SignalP"/>
    </source>
</evidence>
<feature type="signal peptide" evidence="1">
    <location>
        <begin position="1"/>
        <end position="23"/>
    </location>
</feature>
<evidence type="ECO:0000259" key="3">
    <source>
        <dbReference type="Pfam" id="PF21922"/>
    </source>
</evidence>
<dbReference type="Gene3D" id="3.90.1310.10">
    <property type="entry name" value="Penicillin-binding protein 2a (Domain 2)"/>
    <property type="match status" value="1"/>
</dbReference>